<evidence type="ECO:0000256" key="2">
    <source>
        <dbReference type="ARBA" id="ARBA00047806"/>
    </source>
</evidence>
<evidence type="ECO:0000256" key="4">
    <source>
        <dbReference type="HAMAP-Rule" id="MF_01401"/>
    </source>
</evidence>
<feature type="active site" evidence="4">
    <location>
        <position position="11"/>
    </location>
</feature>
<name>A0A0G1UW79_9BACT</name>
<comment type="function">
    <text evidence="4">Has an important function as a repair enzyme for proteins that have been inactivated by oxidation. Catalyzes the reversible oxidation-reduction of methionine sulfoxide in proteins to methionine.</text>
</comment>
<comment type="caution">
    <text evidence="6">The sequence shown here is derived from an EMBL/GenBank/DDBJ whole genome shotgun (WGS) entry which is preliminary data.</text>
</comment>
<dbReference type="InterPro" id="IPR036509">
    <property type="entry name" value="Met_Sox_Rdtase_MsrA_sf"/>
</dbReference>
<dbReference type="PANTHER" id="PTHR43774:SF1">
    <property type="entry name" value="PEPTIDE METHIONINE SULFOXIDE REDUCTASE MSRA 2"/>
    <property type="match status" value="1"/>
</dbReference>
<dbReference type="EC" id="1.8.4.11" evidence="4"/>
<dbReference type="Pfam" id="PF01625">
    <property type="entry name" value="PMSR"/>
    <property type="match status" value="1"/>
</dbReference>
<dbReference type="HAMAP" id="MF_01401">
    <property type="entry name" value="MsrA"/>
    <property type="match status" value="1"/>
</dbReference>
<accession>A0A0G1UW79</accession>
<evidence type="ECO:0000256" key="1">
    <source>
        <dbReference type="ARBA" id="ARBA00023002"/>
    </source>
</evidence>
<dbReference type="AlphaFoldDB" id="A0A0G1UW79"/>
<dbReference type="Gene3D" id="3.30.1060.10">
    <property type="entry name" value="Peptide methionine sulphoxide reductase MsrA"/>
    <property type="match status" value="1"/>
</dbReference>
<dbReference type="PATRIC" id="fig|1618371.3.peg.181"/>
<gene>
    <name evidence="4" type="primary">msrA</name>
    <name evidence="6" type="ORF">UX85_C0001G0179</name>
</gene>
<comment type="catalytic activity">
    <reaction evidence="2 4">
        <text>L-methionyl-[protein] + [thioredoxin]-disulfide + H2O = L-methionyl-(S)-S-oxide-[protein] + [thioredoxin]-dithiol</text>
        <dbReference type="Rhea" id="RHEA:14217"/>
        <dbReference type="Rhea" id="RHEA-COMP:10698"/>
        <dbReference type="Rhea" id="RHEA-COMP:10700"/>
        <dbReference type="Rhea" id="RHEA-COMP:12313"/>
        <dbReference type="Rhea" id="RHEA-COMP:12315"/>
        <dbReference type="ChEBI" id="CHEBI:15377"/>
        <dbReference type="ChEBI" id="CHEBI:16044"/>
        <dbReference type="ChEBI" id="CHEBI:29950"/>
        <dbReference type="ChEBI" id="CHEBI:44120"/>
        <dbReference type="ChEBI" id="CHEBI:50058"/>
        <dbReference type="EC" id="1.8.4.11"/>
    </reaction>
</comment>
<dbReference type="GO" id="GO:0008113">
    <property type="term" value="F:peptide-methionine (S)-S-oxide reductase activity"/>
    <property type="evidence" value="ECO:0007669"/>
    <property type="project" value="UniProtKB-UniRule"/>
</dbReference>
<dbReference type="PANTHER" id="PTHR43774">
    <property type="entry name" value="PEPTIDE METHIONINE SULFOXIDE REDUCTASE"/>
    <property type="match status" value="1"/>
</dbReference>
<dbReference type="GO" id="GO:0033744">
    <property type="term" value="F:L-methionine:thioredoxin-disulfide S-oxidoreductase activity"/>
    <property type="evidence" value="ECO:0007669"/>
    <property type="project" value="RHEA"/>
</dbReference>
<protein>
    <recommendedName>
        <fullName evidence="4">Peptide methionine sulfoxide reductase MsrA</fullName>
        <shortName evidence="4">Protein-methionine-S-oxide reductase</shortName>
        <ecNumber evidence="4">1.8.4.11</ecNumber>
    </recommendedName>
    <alternativeName>
        <fullName evidence="4">Peptide-methionine (S)-S-oxide reductase</fullName>
        <shortName evidence="4">Peptide Met(O) reductase</shortName>
    </alternativeName>
</protein>
<dbReference type="Proteomes" id="UP000033860">
    <property type="component" value="Unassembled WGS sequence"/>
</dbReference>
<comment type="catalytic activity">
    <reaction evidence="3 4">
        <text>[thioredoxin]-disulfide + L-methionine + H2O = L-methionine (S)-S-oxide + [thioredoxin]-dithiol</text>
        <dbReference type="Rhea" id="RHEA:19993"/>
        <dbReference type="Rhea" id="RHEA-COMP:10698"/>
        <dbReference type="Rhea" id="RHEA-COMP:10700"/>
        <dbReference type="ChEBI" id="CHEBI:15377"/>
        <dbReference type="ChEBI" id="CHEBI:29950"/>
        <dbReference type="ChEBI" id="CHEBI:50058"/>
        <dbReference type="ChEBI" id="CHEBI:57844"/>
        <dbReference type="ChEBI" id="CHEBI:58772"/>
        <dbReference type="EC" id="1.8.4.11"/>
    </reaction>
</comment>
<feature type="domain" description="Peptide methionine sulphoxide reductase MsrA" evidence="5">
    <location>
        <begin position="33"/>
        <end position="138"/>
    </location>
</feature>
<evidence type="ECO:0000259" key="5">
    <source>
        <dbReference type="Pfam" id="PF01625"/>
    </source>
</evidence>
<dbReference type="SUPFAM" id="SSF55068">
    <property type="entry name" value="Peptide methionine sulfoxide reductase"/>
    <property type="match status" value="1"/>
</dbReference>
<evidence type="ECO:0000256" key="3">
    <source>
        <dbReference type="ARBA" id="ARBA00048782"/>
    </source>
</evidence>
<dbReference type="EMBL" id="LCNT01000001">
    <property type="protein sequence ID" value="KKU61965.1"/>
    <property type="molecule type" value="Genomic_DNA"/>
</dbReference>
<evidence type="ECO:0000313" key="7">
    <source>
        <dbReference type="Proteomes" id="UP000033860"/>
    </source>
</evidence>
<dbReference type="NCBIfam" id="TIGR00401">
    <property type="entry name" value="msrA"/>
    <property type="match status" value="1"/>
</dbReference>
<reference evidence="6 7" key="1">
    <citation type="journal article" date="2015" name="Nature">
        <title>rRNA introns, odd ribosomes, and small enigmatic genomes across a large radiation of phyla.</title>
        <authorList>
            <person name="Brown C.T."/>
            <person name="Hug L.A."/>
            <person name="Thomas B.C."/>
            <person name="Sharon I."/>
            <person name="Castelle C.J."/>
            <person name="Singh A."/>
            <person name="Wilkins M.J."/>
            <person name="Williams K.H."/>
            <person name="Banfield J.F."/>
        </authorList>
    </citation>
    <scope>NUCLEOTIDE SEQUENCE [LARGE SCALE GENOMIC DNA]</scope>
</reference>
<keyword evidence="1 4" id="KW-0560">Oxidoreductase</keyword>
<organism evidence="6 7">
    <name type="scientific">Candidatus Beckwithbacteria bacterium GW2011_GWB1_47_15</name>
    <dbReference type="NCBI Taxonomy" id="1618371"/>
    <lineage>
        <taxon>Bacteria</taxon>
        <taxon>Candidatus Beckwithiibacteriota</taxon>
    </lineage>
</organism>
<proteinExistence type="inferred from homology"/>
<evidence type="ECO:0000313" key="6">
    <source>
        <dbReference type="EMBL" id="KKU61965.1"/>
    </source>
</evidence>
<comment type="similarity">
    <text evidence="4">Belongs to the MsrA Met sulfoxide reductase family.</text>
</comment>
<dbReference type="InterPro" id="IPR002569">
    <property type="entry name" value="Met_Sox_Rdtase_MsrA_dom"/>
</dbReference>
<sequence length="157" mass="18178">MEKEAIFAGGCFWCIEAAFVDMEGVLEVTSGYTDHYEAVKVVYDPDKVAYEKLLERFWQQIDPTDPNGQFADVGPQYRTAIFYADDAQKRAAEKSRDELDRSGKFEEPIVTEILPVGEFYPAEDYHQEYYRKNPTHYKLYKAGSGREGYIKKTWGKD</sequence>